<proteinExistence type="inferred from homology"/>
<dbReference type="EMBL" id="LGKN01000006">
    <property type="protein sequence ID" value="KPL87175.1"/>
    <property type="molecule type" value="Genomic_DNA"/>
</dbReference>
<dbReference type="FunFam" id="3.40.50.720:FF:000084">
    <property type="entry name" value="Short-chain dehydrogenase reductase"/>
    <property type="match status" value="1"/>
</dbReference>
<evidence type="ECO:0000256" key="2">
    <source>
        <dbReference type="ARBA" id="ARBA00023002"/>
    </source>
</evidence>
<dbReference type="SUPFAM" id="SSF51735">
    <property type="entry name" value="NAD(P)-binding Rossmann-fold domains"/>
    <property type="match status" value="1"/>
</dbReference>
<dbReference type="Gene3D" id="3.40.50.720">
    <property type="entry name" value="NAD(P)-binding Rossmann-like Domain"/>
    <property type="match status" value="1"/>
</dbReference>
<dbReference type="PATRIC" id="fig|872965.6.peg.2787"/>
<protein>
    <submittedName>
        <fullName evidence="3">Short-chain dehydrogenase</fullName>
    </submittedName>
</protein>
<dbReference type="Proteomes" id="UP000050502">
    <property type="component" value="Unassembled WGS sequence"/>
</dbReference>
<dbReference type="PRINTS" id="PR00081">
    <property type="entry name" value="GDHRDH"/>
</dbReference>
<keyword evidence="2" id="KW-0560">Oxidoreductase</keyword>
<dbReference type="RefSeq" id="WP_060687626.1">
    <property type="nucleotide sequence ID" value="NZ_LGKN01000006.1"/>
</dbReference>
<dbReference type="InterPro" id="IPR002347">
    <property type="entry name" value="SDR_fam"/>
</dbReference>
<dbReference type="PRINTS" id="PR00080">
    <property type="entry name" value="SDRFAMILY"/>
</dbReference>
<dbReference type="PROSITE" id="PS00061">
    <property type="entry name" value="ADH_SHORT"/>
    <property type="match status" value="1"/>
</dbReference>
<dbReference type="InterPro" id="IPR020904">
    <property type="entry name" value="Sc_DH/Rdtase_CS"/>
</dbReference>
<evidence type="ECO:0000313" key="3">
    <source>
        <dbReference type="EMBL" id="KPL87175.1"/>
    </source>
</evidence>
<dbReference type="PANTHER" id="PTHR43943:SF2">
    <property type="entry name" value="DEHYDROGENASE_REDUCTASE 4"/>
    <property type="match status" value="1"/>
</dbReference>
<dbReference type="NCBIfam" id="NF005559">
    <property type="entry name" value="PRK07231.1"/>
    <property type="match status" value="1"/>
</dbReference>
<reference evidence="3 4" key="1">
    <citation type="submission" date="2015-07" db="EMBL/GenBank/DDBJ databases">
        <title>Whole genome sequence of Ardenticatena maritima DSM 23922.</title>
        <authorList>
            <person name="Hemp J."/>
            <person name="Ward L.M."/>
            <person name="Pace L.A."/>
            <person name="Fischer W.W."/>
        </authorList>
    </citation>
    <scope>NUCLEOTIDE SEQUENCE [LARGE SCALE GENOMIC DNA]</scope>
    <source>
        <strain evidence="3 4">110S</strain>
    </source>
</reference>
<comment type="similarity">
    <text evidence="1">Belongs to the short-chain dehydrogenases/reductases (SDR) family.</text>
</comment>
<evidence type="ECO:0000256" key="1">
    <source>
        <dbReference type="ARBA" id="ARBA00006484"/>
    </source>
</evidence>
<dbReference type="AlphaFoldDB" id="A0A0P6Y5P6"/>
<dbReference type="CDD" id="cd05233">
    <property type="entry name" value="SDR_c"/>
    <property type="match status" value="1"/>
</dbReference>
<dbReference type="PANTHER" id="PTHR43943">
    <property type="entry name" value="DEHYDROGENASE/REDUCTASE (SDR FAMILY) MEMBER 4"/>
    <property type="match status" value="1"/>
</dbReference>
<sequence>MTDKPTFDLSGKVAIITGASRGIGAAIAKAYAQAGAAVVLASRKQSGLDVVAEEIRAEGGEALPIATHVGDADAVANLISRTVDTYGRIDILVNNAATNPHFGPILDADDAVWQKIMDVNVLGYARMARAVVPEMRKVGGGKIINMASIAGLKPAPGMGIYSVSKAAVIMLTQNLAMELGSDNIQVNAIAPGFIRTRFSQLIWATPQFAEPILKLTPAGRFGEVEDLIGAALYLASPYSDYTTGSVLVVDGGLMLGWPLGS</sequence>
<organism evidence="3 4">
    <name type="scientific">Ardenticatena maritima</name>
    <dbReference type="NCBI Taxonomy" id="872965"/>
    <lineage>
        <taxon>Bacteria</taxon>
        <taxon>Bacillati</taxon>
        <taxon>Chloroflexota</taxon>
        <taxon>Ardenticatenia</taxon>
        <taxon>Ardenticatenales</taxon>
        <taxon>Ardenticatenaceae</taxon>
        <taxon>Ardenticatena</taxon>
    </lineage>
</organism>
<gene>
    <name evidence="3" type="ORF">SE16_11605</name>
</gene>
<dbReference type="GO" id="GO:0016491">
    <property type="term" value="F:oxidoreductase activity"/>
    <property type="evidence" value="ECO:0007669"/>
    <property type="project" value="UniProtKB-KW"/>
</dbReference>
<evidence type="ECO:0000313" key="4">
    <source>
        <dbReference type="Proteomes" id="UP000050502"/>
    </source>
</evidence>
<accession>A0A0P6Y5P6</accession>
<name>A0A0P6Y5P6_9CHLR</name>
<dbReference type="Pfam" id="PF13561">
    <property type="entry name" value="adh_short_C2"/>
    <property type="match status" value="1"/>
</dbReference>
<comment type="caution">
    <text evidence="3">The sequence shown here is derived from an EMBL/GenBank/DDBJ whole genome shotgun (WGS) entry which is preliminary data.</text>
</comment>
<dbReference type="InterPro" id="IPR036291">
    <property type="entry name" value="NAD(P)-bd_dom_sf"/>
</dbReference>